<reference evidence="1" key="1">
    <citation type="submission" date="2023-06" db="EMBL/GenBank/DDBJ databases">
        <title>Genome-scale phylogeny and comparative genomics of the fungal order Sordariales.</title>
        <authorList>
            <consortium name="Lawrence Berkeley National Laboratory"/>
            <person name="Hensen N."/>
            <person name="Bonometti L."/>
            <person name="Westerberg I."/>
            <person name="Brannstrom I.O."/>
            <person name="Guillou S."/>
            <person name="Cros-Aarteil S."/>
            <person name="Calhoun S."/>
            <person name="Haridas S."/>
            <person name="Kuo A."/>
            <person name="Mondo S."/>
            <person name="Pangilinan J."/>
            <person name="Riley R."/>
            <person name="Labutti K."/>
            <person name="Andreopoulos B."/>
            <person name="Lipzen A."/>
            <person name="Chen C."/>
            <person name="Yanf M."/>
            <person name="Daum C."/>
            <person name="Ng V."/>
            <person name="Clum A."/>
            <person name="Steindorff A."/>
            <person name="Ohm R."/>
            <person name="Martin F."/>
            <person name="Silar P."/>
            <person name="Natvig D."/>
            <person name="Lalanne C."/>
            <person name="Gautier V."/>
            <person name="Ament-Velasquez S.L."/>
            <person name="Kruys A."/>
            <person name="Hutchinson M.I."/>
            <person name="Powell A.J."/>
            <person name="Barry K."/>
            <person name="Miller A.N."/>
            <person name="Grigoriev I.V."/>
            <person name="Debuchy R."/>
            <person name="Gladieux P."/>
            <person name="Thoren M.H."/>
            <person name="Johannesson H."/>
        </authorList>
    </citation>
    <scope>NUCLEOTIDE SEQUENCE</scope>
    <source>
        <strain evidence="1">CBS 540.89</strain>
    </source>
</reference>
<dbReference type="InterPro" id="IPR015915">
    <property type="entry name" value="Kelch-typ_b-propeller"/>
</dbReference>
<comment type="caution">
    <text evidence="1">The sequence shown here is derived from an EMBL/GenBank/DDBJ whole genome shotgun (WGS) entry which is preliminary data.</text>
</comment>
<dbReference type="InterPro" id="IPR011043">
    <property type="entry name" value="Gal_Oxase/kelch_b-propeller"/>
</dbReference>
<dbReference type="AlphaFoldDB" id="A0AA40E6A1"/>
<dbReference type="SUPFAM" id="SSF50965">
    <property type="entry name" value="Galactose oxidase, central domain"/>
    <property type="match status" value="1"/>
</dbReference>
<dbReference type="Gene3D" id="2.120.10.80">
    <property type="entry name" value="Kelch-type beta propeller"/>
    <property type="match status" value="1"/>
</dbReference>
<name>A0AA40E6A1_9PEZI</name>
<organism evidence="1 2">
    <name type="scientific">Apiosordaria backusii</name>
    <dbReference type="NCBI Taxonomy" id="314023"/>
    <lineage>
        <taxon>Eukaryota</taxon>
        <taxon>Fungi</taxon>
        <taxon>Dikarya</taxon>
        <taxon>Ascomycota</taxon>
        <taxon>Pezizomycotina</taxon>
        <taxon>Sordariomycetes</taxon>
        <taxon>Sordariomycetidae</taxon>
        <taxon>Sordariales</taxon>
        <taxon>Lasiosphaeriaceae</taxon>
        <taxon>Apiosordaria</taxon>
    </lineage>
</organism>
<keyword evidence="2" id="KW-1185">Reference proteome</keyword>
<evidence type="ECO:0000313" key="2">
    <source>
        <dbReference type="Proteomes" id="UP001172159"/>
    </source>
</evidence>
<proteinExistence type="predicted"/>
<gene>
    <name evidence="1" type="ORF">B0T21DRAFT_422353</name>
</gene>
<accession>A0AA40E6A1</accession>
<evidence type="ECO:0000313" key="1">
    <source>
        <dbReference type="EMBL" id="KAK0726607.1"/>
    </source>
</evidence>
<sequence length="306" mass="33243">MWKFTADGSGGGSWSKENKVSSVALSRNIRTTFGAWTQSKDVGYWLSGSASWRTDTSIVVAALGDDSGKVITMPGITEFKMTTGELTNSSSAGVGPFGTLVGGAAQHVPFGAGPEALLIFMGGKYAPFYEGSEDQIWADFTNLTVYDTREKKWYWQQTTGARPTPRDKFCVVGVRGNNGTYEIFIYGGRPFSTMRAVGEIYVLSLPGFIFFQASPESPNGANRDKPSCVLAGKRQMITVEGNDGSLGFPNSLLDPDPWSNGLGVFDLARLAWSNRYDAKAEDYESPVMVREWYAQGSLASVVWSSN</sequence>
<dbReference type="EMBL" id="JAUKTV010000010">
    <property type="protein sequence ID" value="KAK0726607.1"/>
    <property type="molecule type" value="Genomic_DNA"/>
</dbReference>
<dbReference type="Proteomes" id="UP001172159">
    <property type="component" value="Unassembled WGS sequence"/>
</dbReference>
<protein>
    <submittedName>
        <fullName evidence="1">Uncharacterized protein</fullName>
    </submittedName>
</protein>